<feature type="region of interest" description="Disordered" evidence="1">
    <location>
        <begin position="436"/>
        <end position="461"/>
    </location>
</feature>
<organism evidence="2 3">
    <name type="scientific">Rhizoclosmatium globosum</name>
    <dbReference type="NCBI Taxonomy" id="329046"/>
    <lineage>
        <taxon>Eukaryota</taxon>
        <taxon>Fungi</taxon>
        <taxon>Fungi incertae sedis</taxon>
        <taxon>Chytridiomycota</taxon>
        <taxon>Chytridiomycota incertae sedis</taxon>
        <taxon>Chytridiomycetes</taxon>
        <taxon>Chytridiales</taxon>
        <taxon>Chytriomycetaceae</taxon>
        <taxon>Rhizoclosmatium</taxon>
    </lineage>
</organism>
<evidence type="ECO:0000313" key="3">
    <source>
        <dbReference type="Proteomes" id="UP000193642"/>
    </source>
</evidence>
<evidence type="ECO:0000313" key="2">
    <source>
        <dbReference type="EMBL" id="ORY48191.1"/>
    </source>
</evidence>
<comment type="caution">
    <text evidence="2">The sequence shown here is derived from an EMBL/GenBank/DDBJ whole genome shotgun (WGS) entry which is preliminary data.</text>
</comment>
<protein>
    <recommendedName>
        <fullName evidence="4">ARM repeat-containing protein</fullName>
    </recommendedName>
</protein>
<keyword evidence="3" id="KW-1185">Reference proteome</keyword>
<sequence>MLHATSAAHLHAAQNLKQQSTLEENRPIIAAGGELDRWLLILGNKEQLHRVEKVILADDRLYPNYIPPEDETSSSVFTRIRPLSMVAIDSTYSFQQQQLEQLKIFLRSPSALIYEAFWLILAASIRKYPEYKKDLGKNSSILARVRQLQESRLHDRAITISMEGFPSGELGPRRAAMLYVSALIDQVPDTVVSSYGRILPFLRESVTHKRIDPVILTLSVNCIHSLSYDNKRRSAYLNTGLFGELWTLLQNSCTEAFKHDFFDNVSETHYHTLCSGLRIQLTAILKILMKDDAFDLKEVERSLIQGCDPWIWILKNSEQNEEVAHVLQMLSFLIQHDHTGYSTVISILPSLLENADSFSDLVKYFSLKTLKTCLAKFPTLWATIYTLRESILFDLSKMLTSKPNEFISLSLSILRDLTCISDESVYESEKLFNSDPINPRKKRQSLFPGSSKAPTSVDVNKLGKNNAPDPRLLVFSHISPQLTRIIQNPTSWSKTIVHYALGIICNFSVNDYLSQQIAHIPDVIKSIFRLFQDSRQKINSSKSMSRATSTVQVASNMLYSVRNTPKQSEVQLATSTSNQPSLSVTSAVPIITTSSLNEKEGSKPSDTDILLDCLCCFRNLCIDEYACLEILNMASPIFLKMLAENSAHSYTHRVSLSVLRNLVLQNNQCLNRLLYGDDEEVNAYADTGFVDEVVVALSAKNEREGQICAIDIVEKMIKDGGDICKKALIDAGCLTALLIPMNDSKPDHHTEKAAQCFTILKEYQDANMIDIWTRLRNEWNSKDTERAKKALAEAAEKLRVSTRKSRTSKSKKVEAKPRPSSKKKTK</sequence>
<name>A0A1Y2CMD3_9FUNG</name>
<dbReference type="Proteomes" id="UP000193642">
    <property type="component" value="Unassembled WGS sequence"/>
</dbReference>
<reference evidence="2 3" key="1">
    <citation type="submission" date="2016-07" db="EMBL/GenBank/DDBJ databases">
        <title>Pervasive Adenine N6-methylation of Active Genes in Fungi.</title>
        <authorList>
            <consortium name="DOE Joint Genome Institute"/>
            <person name="Mondo S.J."/>
            <person name="Dannebaum R.O."/>
            <person name="Kuo R.C."/>
            <person name="Labutti K."/>
            <person name="Haridas S."/>
            <person name="Kuo A."/>
            <person name="Salamov A."/>
            <person name="Ahrendt S.R."/>
            <person name="Lipzen A."/>
            <person name="Sullivan W."/>
            <person name="Andreopoulos W.B."/>
            <person name="Clum A."/>
            <person name="Lindquist E."/>
            <person name="Daum C."/>
            <person name="Ramamoorthy G.K."/>
            <person name="Gryganskyi A."/>
            <person name="Culley D."/>
            <person name="Magnuson J.K."/>
            <person name="James T.Y."/>
            <person name="O'Malley M.A."/>
            <person name="Stajich J.E."/>
            <person name="Spatafora J.W."/>
            <person name="Visel A."/>
            <person name="Grigoriev I.V."/>
        </authorList>
    </citation>
    <scope>NUCLEOTIDE SEQUENCE [LARGE SCALE GENOMIC DNA]</scope>
    <source>
        <strain evidence="2 3">JEL800</strain>
    </source>
</reference>
<dbReference type="InterPro" id="IPR011989">
    <property type="entry name" value="ARM-like"/>
</dbReference>
<evidence type="ECO:0000256" key="1">
    <source>
        <dbReference type="SAM" id="MobiDB-lite"/>
    </source>
</evidence>
<dbReference type="EMBL" id="MCGO01000012">
    <property type="protein sequence ID" value="ORY48191.1"/>
    <property type="molecule type" value="Genomic_DNA"/>
</dbReference>
<dbReference type="OrthoDB" id="2152694at2759"/>
<dbReference type="InterPro" id="IPR016024">
    <property type="entry name" value="ARM-type_fold"/>
</dbReference>
<evidence type="ECO:0008006" key="4">
    <source>
        <dbReference type="Google" id="ProtNLM"/>
    </source>
</evidence>
<accession>A0A1Y2CMD3</accession>
<feature type="region of interest" description="Disordered" evidence="1">
    <location>
        <begin position="794"/>
        <end position="826"/>
    </location>
</feature>
<proteinExistence type="predicted"/>
<dbReference type="Gene3D" id="1.25.10.10">
    <property type="entry name" value="Leucine-rich Repeat Variant"/>
    <property type="match status" value="2"/>
</dbReference>
<gene>
    <name evidence="2" type="ORF">BCR33DRAFT_763920</name>
</gene>
<dbReference type="AlphaFoldDB" id="A0A1Y2CMD3"/>
<dbReference type="SUPFAM" id="SSF48371">
    <property type="entry name" value="ARM repeat"/>
    <property type="match status" value="1"/>
</dbReference>
<feature type="compositionally biased region" description="Basic residues" evidence="1">
    <location>
        <begin position="800"/>
        <end position="810"/>
    </location>
</feature>